<keyword evidence="2" id="KW-0694">RNA-binding</keyword>
<dbReference type="PANTHER" id="PTHR30308:SF2">
    <property type="entry name" value="SSRA-BINDING PROTEIN"/>
    <property type="match status" value="1"/>
</dbReference>
<dbReference type="PANTHER" id="PTHR30308">
    <property type="entry name" value="TMRNA-BINDING COMPONENT OF TRANS-TRANSLATION TAGGING COMPLEX"/>
    <property type="match status" value="1"/>
</dbReference>
<evidence type="ECO:0000256" key="3">
    <source>
        <dbReference type="SAM" id="MobiDB-lite"/>
    </source>
</evidence>
<feature type="region of interest" description="Disordered" evidence="3">
    <location>
        <begin position="133"/>
        <end position="158"/>
    </location>
</feature>
<dbReference type="InterPro" id="IPR000037">
    <property type="entry name" value="SsrA-bd_prot"/>
</dbReference>
<feature type="compositionally biased region" description="Basic and acidic residues" evidence="3">
    <location>
        <begin position="133"/>
        <end position="147"/>
    </location>
</feature>
<proteinExistence type="inferred from homology"/>
<accession>A0A6J6JFS1</accession>
<dbReference type="GO" id="GO:0003723">
    <property type="term" value="F:RNA binding"/>
    <property type="evidence" value="ECO:0007669"/>
    <property type="project" value="UniProtKB-KW"/>
</dbReference>
<dbReference type="HAMAP" id="MF_00023">
    <property type="entry name" value="SmpB"/>
    <property type="match status" value="1"/>
</dbReference>
<dbReference type="GO" id="GO:0070930">
    <property type="term" value="P:trans-translation-dependent protein tagging"/>
    <property type="evidence" value="ECO:0007669"/>
    <property type="project" value="TreeGrafter"/>
</dbReference>
<sequence>MPKSPNTILASNRKARHDYEILDVFEAGIVLVGSEVKSLRAGQVQLVDAYARILDNEMWLDGVHISPYSFAVGVGAHDPDRPRKLLLHRDEINRLHDRIARERLSLVPLTFKLVDGRVKVELALGRGRKKGDKRNAIAERDVQREMQRSLGRQRKGMD</sequence>
<keyword evidence="1" id="KW-0963">Cytoplasm</keyword>
<protein>
    <submittedName>
        <fullName evidence="4">Unannotated protein</fullName>
    </submittedName>
</protein>
<reference evidence="4" key="1">
    <citation type="submission" date="2020-05" db="EMBL/GenBank/DDBJ databases">
        <authorList>
            <person name="Chiriac C."/>
            <person name="Salcher M."/>
            <person name="Ghai R."/>
            <person name="Kavagutti S V."/>
        </authorList>
    </citation>
    <scope>NUCLEOTIDE SEQUENCE</scope>
</reference>
<evidence type="ECO:0000256" key="2">
    <source>
        <dbReference type="ARBA" id="ARBA00022884"/>
    </source>
</evidence>
<dbReference type="Pfam" id="PF01668">
    <property type="entry name" value="SmpB"/>
    <property type="match status" value="1"/>
</dbReference>
<dbReference type="SUPFAM" id="SSF74982">
    <property type="entry name" value="Small protein B (SmpB)"/>
    <property type="match status" value="1"/>
</dbReference>
<dbReference type="InterPro" id="IPR023620">
    <property type="entry name" value="SmpB"/>
</dbReference>
<dbReference type="InterPro" id="IPR020081">
    <property type="entry name" value="SsrA-bd_prot_CS"/>
</dbReference>
<dbReference type="CDD" id="cd09294">
    <property type="entry name" value="SmpB"/>
    <property type="match status" value="1"/>
</dbReference>
<organism evidence="4">
    <name type="scientific">freshwater metagenome</name>
    <dbReference type="NCBI Taxonomy" id="449393"/>
    <lineage>
        <taxon>unclassified sequences</taxon>
        <taxon>metagenomes</taxon>
        <taxon>ecological metagenomes</taxon>
    </lineage>
</organism>
<dbReference type="GO" id="GO:0005829">
    <property type="term" value="C:cytosol"/>
    <property type="evidence" value="ECO:0007669"/>
    <property type="project" value="TreeGrafter"/>
</dbReference>
<dbReference type="PROSITE" id="PS01317">
    <property type="entry name" value="SSRP"/>
    <property type="match status" value="1"/>
</dbReference>
<evidence type="ECO:0000256" key="1">
    <source>
        <dbReference type="ARBA" id="ARBA00022490"/>
    </source>
</evidence>
<dbReference type="Gene3D" id="2.40.280.10">
    <property type="match status" value="1"/>
</dbReference>
<dbReference type="AlphaFoldDB" id="A0A6J6JFS1"/>
<dbReference type="NCBIfam" id="NF003843">
    <property type="entry name" value="PRK05422.1"/>
    <property type="match status" value="1"/>
</dbReference>
<evidence type="ECO:0000313" key="5">
    <source>
        <dbReference type="EMBL" id="CAB4651615.1"/>
    </source>
</evidence>
<name>A0A6J6JFS1_9ZZZZ</name>
<dbReference type="NCBIfam" id="TIGR00086">
    <property type="entry name" value="smpB"/>
    <property type="match status" value="1"/>
</dbReference>
<dbReference type="EMBL" id="CAEZVQ010000062">
    <property type="protein sequence ID" value="CAB4635525.1"/>
    <property type="molecule type" value="Genomic_DNA"/>
</dbReference>
<dbReference type="EMBL" id="CAEZWJ010000014">
    <property type="protein sequence ID" value="CAB4651615.1"/>
    <property type="molecule type" value="Genomic_DNA"/>
</dbReference>
<evidence type="ECO:0000313" key="4">
    <source>
        <dbReference type="EMBL" id="CAB4635525.1"/>
    </source>
</evidence>
<gene>
    <name evidence="4" type="ORF">UFOPK2086_00605</name>
    <name evidence="5" type="ORF">UFOPK2214_00632</name>
</gene>